<proteinExistence type="predicted"/>
<organism evidence="2 3">
    <name type="scientific">Desmophyllum pertusum</name>
    <dbReference type="NCBI Taxonomy" id="174260"/>
    <lineage>
        <taxon>Eukaryota</taxon>
        <taxon>Metazoa</taxon>
        <taxon>Cnidaria</taxon>
        <taxon>Anthozoa</taxon>
        <taxon>Hexacorallia</taxon>
        <taxon>Scleractinia</taxon>
        <taxon>Caryophylliina</taxon>
        <taxon>Caryophylliidae</taxon>
        <taxon>Desmophyllum</taxon>
    </lineage>
</organism>
<sequence length="78" mass="9429">MVRCWNFDPDFRPPFENLRQRMDSYIRDTTYLEVINMDQYDSSKYTNVEDLGGDDNKEQVDESKGKKSRARRWASERK</sequence>
<dbReference type="OrthoDB" id="5950180at2759"/>
<feature type="region of interest" description="Disordered" evidence="1">
    <location>
        <begin position="45"/>
        <end position="78"/>
    </location>
</feature>
<comment type="caution">
    <text evidence="2">The sequence shown here is derived from an EMBL/GenBank/DDBJ whole genome shotgun (WGS) entry which is preliminary data.</text>
</comment>
<protein>
    <submittedName>
        <fullName evidence="2">Uncharacterized protein</fullName>
    </submittedName>
</protein>
<evidence type="ECO:0000313" key="2">
    <source>
        <dbReference type="EMBL" id="KAJ7377504.1"/>
    </source>
</evidence>
<name>A0A9X0CXX5_9CNID</name>
<dbReference type="AlphaFoldDB" id="A0A9X0CXX5"/>
<evidence type="ECO:0000256" key="1">
    <source>
        <dbReference type="SAM" id="MobiDB-lite"/>
    </source>
</evidence>
<accession>A0A9X0CXX5</accession>
<feature type="compositionally biased region" description="Basic and acidic residues" evidence="1">
    <location>
        <begin position="54"/>
        <end position="65"/>
    </location>
</feature>
<dbReference type="EMBL" id="MU826377">
    <property type="protein sequence ID" value="KAJ7377504.1"/>
    <property type="molecule type" value="Genomic_DNA"/>
</dbReference>
<gene>
    <name evidence="2" type="ORF">OS493_028487</name>
</gene>
<evidence type="ECO:0000313" key="3">
    <source>
        <dbReference type="Proteomes" id="UP001163046"/>
    </source>
</evidence>
<keyword evidence="3" id="KW-1185">Reference proteome</keyword>
<reference evidence="2" key="1">
    <citation type="submission" date="2023-01" db="EMBL/GenBank/DDBJ databases">
        <title>Genome assembly of the deep-sea coral Lophelia pertusa.</title>
        <authorList>
            <person name="Herrera S."/>
            <person name="Cordes E."/>
        </authorList>
    </citation>
    <scope>NUCLEOTIDE SEQUENCE</scope>
    <source>
        <strain evidence="2">USNM1676648</strain>
        <tissue evidence="2">Polyp</tissue>
    </source>
</reference>
<dbReference type="Proteomes" id="UP001163046">
    <property type="component" value="Unassembled WGS sequence"/>
</dbReference>